<dbReference type="PANTHER" id="PTHR23065:SF17">
    <property type="entry name" value="RHO-GTPASE-ACTIVATING PROTEIN RGD2"/>
    <property type="match status" value="1"/>
</dbReference>
<dbReference type="InterPro" id="IPR036390">
    <property type="entry name" value="WH_DNA-bd_sf"/>
</dbReference>
<accession>A0A0D2NXV5</accession>
<dbReference type="GO" id="GO:0005737">
    <property type="term" value="C:cytoplasm"/>
    <property type="evidence" value="ECO:0007669"/>
    <property type="project" value="TreeGrafter"/>
</dbReference>
<dbReference type="SMART" id="SM00324">
    <property type="entry name" value="RhoGAP"/>
    <property type="match status" value="1"/>
</dbReference>
<reference evidence="7" key="1">
    <citation type="submission" date="2014-04" db="EMBL/GenBank/DDBJ databases">
        <title>Evolutionary Origins and Diversification of the Mycorrhizal Mutualists.</title>
        <authorList>
            <consortium name="DOE Joint Genome Institute"/>
            <consortium name="Mycorrhizal Genomics Consortium"/>
            <person name="Kohler A."/>
            <person name="Kuo A."/>
            <person name="Nagy L.G."/>
            <person name="Floudas D."/>
            <person name="Copeland A."/>
            <person name="Barry K.W."/>
            <person name="Cichocki N."/>
            <person name="Veneault-Fourrey C."/>
            <person name="LaButti K."/>
            <person name="Lindquist E.A."/>
            <person name="Lipzen A."/>
            <person name="Lundell T."/>
            <person name="Morin E."/>
            <person name="Murat C."/>
            <person name="Riley R."/>
            <person name="Ohm R."/>
            <person name="Sun H."/>
            <person name="Tunlid A."/>
            <person name="Henrissat B."/>
            <person name="Grigoriev I.V."/>
            <person name="Hibbett D.S."/>
            <person name="Martin F."/>
        </authorList>
    </citation>
    <scope>NUCLEOTIDE SEQUENCE [LARGE SCALE GENOMIC DNA]</scope>
    <source>
        <strain evidence="7">FD-334 SS-4</strain>
    </source>
</reference>
<feature type="compositionally biased region" description="Polar residues" evidence="2">
    <location>
        <begin position="194"/>
        <end position="205"/>
    </location>
</feature>
<feature type="region of interest" description="Disordered" evidence="2">
    <location>
        <begin position="160"/>
        <end position="280"/>
    </location>
</feature>
<dbReference type="AlphaFoldDB" id="A0A0D2NXV5"/>
<dbReference type="PROSITE" id="PS50238">
    <property type="entry name" value="RHOGAP"/>
    <property type="match status" value="1"/>
</dbReference>
<dbReference type="InterPro" id="IPR000591">
    <property type="entry name" value="DEP_dom"/>
</dbReference>
<dbReference type="OrthoDB" id="2155291at2759"/>
<dbReference type="EMBL" id="KN817542">
    <property type="protein sequence ID" value="KJA23584.1"/>
    <property type="molecule type" value="Genomic_DNA"/>
</dbReference>
<dbReference type="Proteomes" id="UP000054270">
    <property type="component" value="Unassembled WGS sequence"/>
</dbReference>
<evidence type="ECO:0000256" key="2">
    <source>
        <dbReference type="SAM" id="MobiDB-lite"/>
    </source>
</evidence>
<keyword evidence="1" id="KW-0175">Coiled coil</keyword>
<dbReference type="Pfam" id="PF00611">
    <property type="entry name" value="FCH"/>
    <property type="match status" value="1"/>
</dbReference>
<protein>
    <recommendedName>
        <fullName evidence="8">Rho-GAP domain-containing protein</fullName>
    </recommendedName>
</protein>
<dbReference type="Gene3D" id="1.20.1270.60">
    <property type="entry name" value="Arfaptin homology (AH) domain/BAR domain"/>
    <property type="match status" value="2"/>
</dbReference>
<feature type="region of interest" description="Disordered" evidence="2">
    <location>
        <begin position="870"/>
        <end position="889"/>
    </location>
</feature>
<dbReference type="Pfam" id="PF00620">
    <property type="entry name" value="RhoGAP"/>
    <property type="match status" value="1"/>
</dbReference>
<feature type="region of interest" description="Disordered" evidence="2">
    <location>
        <begin position="898"/>
        <end position="1138"/>
    </location>
</feature>
<sequence length="1138" mass="122929">MAVLSLPLTFGNSFWSQDYRKGLEVLYGKLEQGIVENEEIVAFVRARAQAEGNIANALINPLPTSKSGAGFGADDGASLLMAFRGLQAESAAQGQAHNSIAKELSTLVADPFDDWARSYKERVKQNKATVIDNWLKSYEQARTDIGKLKNQYLNKVRRADEAEDDAKFAPNSGDASADKFTHSPRVRPVDSHRTPPQRTVSVSERISQRLKEIQKRSAAALASATSTADPNASPESLDEEKPLPNVDKGKGKERDYGDLQRVASPPPLSPLPPPKDILPDSPVPLTPMPILLAGLALAPAAVSQLLARAATELPLRSVRFPLLGEYNDAFTGEEFVSWLQDNVQGLGGSLDRAEEAAKDIAQREGLLRRLGELGNLFEDSDDAWYQFRPKAFELGKTPSDEPMSPTGAAQADNLFKKTGTFVSLVSKALNNNANSEPTYIRARHEADEADKTYRIAVRKLDRHRLALEERVEETLKLLQRWESERLRAVKTVLLQYQGTINNLPKSLEPAIERSATLVASYQPESDLTALIERYRTGPFRPDPQIYESVAHDESDVVFGIDLRKWAEGGWYALTQTGAPGATTPPREPIPPVLTALLGALDAAYVTAPNDAHKRKSWIYEVPLGAVHQLRESLNAVPPGQPFPPALLGTFDLPVLAACVKLWMLELNPPLGLWEGWEEFRKLYPTVGGRAAAATESEEGAEDSGNEEAARLNRVAGALLRLPRVHLLVLDAIVKHLKTLADSTKTEESDEVFFTKLALSMGRTVLRPKVESELSIQDRHPTLFFIDLLKNYDTLLPPTIARKKRDSERKLPIRKRTAPIDMRLSRSKISVGADTQQLLAAQHIAQNPSLASHMRTPSDISNINAAPIAPTPAVTAPPPPPPVKAPTPVAAVAPPPPPPVVTQVSSASPLVPPPPPPVLQKAKTPPPPPPVLATPPPPPPLGAGLVRPAFKEPPPEFDNLPPRPSFKEPPPELDDLPPRPAFADPPAEDSDMAAPQPITTHVIPPTPQKAPASGASPPATATSRTPSPKVNAEDIVLGSGRASISRTGSAQAAAMRGPRLARGNRTSQGGGSVQNLVQNLNRNSTGATPVSPGSPKVNVNRLSGSPVRRPSSIVGRSAAASLSRRTMASDAEDDVVDRK</sequence>
<dbReference type="InterPro" id="IPR008936">
    <property type="entry name" value="Rho_GTPase_activation_prot"/>
</dbReference>
<feature type="compositionally biased region" description="Polar residues" evidence="2">
    <location>
        <begin position="1072"/>
        <end position="1087"/>
    </location>
</feature>
<dbReference type="SUPFAM" id="SSF103657">
    <property type="entry name" value="BAR/IMD domain-like"/>
    <property type="match status" value="1"/>
</dbReference>
<feature type="compositionally biased region" description="Pro residues" evidence="2">
    <location>
        <begin position="874"/>
        <end position="884"/>
    </location>
</feature>
<dbReference type="PROSITE" id="PS50186">
    <property type="entry name" value="DEP"/>
    <property type="match status" value="1"/>
</dbReference>
<feature type="compositionally biased region" description="Acidic residues" evidence="2">
    <location>
        <begin position="1129"/>
        <end position="1138"/>
    </location>
</feature>
<proteinExistence type="predicted"/>
<dbReference type="PANTHER" id="PTHR23065">
    <property type="entry name" value="PROLINE-SERINE-THREONINE PHOSPHATASE INTERACTING PROTEIN 1"/>
    <property type="match status" value="1"/>
</dbReference>
<evidence type="ECO:0000313" key="6">
    <source>
        <dbReference type="EMBL" id="KJA23584.1"/>
    </source>
</evidence>
<evidence type="ECO:0008006" key="8">
    <source>
        <dbReference type="Google" id="ProtNLM"/>
    </source>
</evidence>
<organism evidence="6 7">
    <name type="scientific">Hypholoma sublateritium (strain FD-334 SS-4)</name>
    <dbReference type="NCBI Taxonomy" id="945553"/>
    <lineage>
        <taxon>Eukaryota</taxon>
        <taxon>Fungi</taxon>
        <taxon>Dikarya</taxon>
        <taxon>Basidiomycota</taxon>
        <taxon>Agaricomycotina</taxon>
        <taxon>Agaricomycetes</taxon>
        <taxon>Agaricomycetidae</taxon>
        <taxon>Agaricales</taxon>
        <taxon>Agaricineae</taxon>
        <taxon>Strophariaceae</taxon>
        <taxon>Hypholoma</taxon>
    </lineage>
</organism>
<feature type="compositionally biased region" description="Pro residues" evidence="2">
    <location>
        <begin position="264"/>
        <end position="280"/>
    </location>
</feature>
<feature type="domain" description="Rho-GAP" evidence="4">
    <location>
        <begin position="571"/>
        <end position="795"/>
    </location>
</feature>
<dbReference type="InterPro" id="IPR027267">
    <property type="entry name" value="AH/BAR_dom_sf"/>
</dbReference>
<dbReference type="InterPro" id="IPR031160">
    <property type="entry name" value="F_BAR_dom"/>
</dbReference>
<dbReference type="OMA" id="RKTWIYE"/>
<dbReference type="GO" id="GO:0005096">
    <property type="term" value="F:GTPase activator activity"/>
    <property type="evidence" value="ECO:0007669"/>
    <property type="project" value="TreeGrafter"/>
</dbReference>
<dbReference type="InterPro" id="IPR000198">
    <property type="entry name" value="RhoGAP_dom"/>
</dbReference>
<evidence type="ECO:0000313" key="7">
    <source>
        <dbReference type="Proteomes" id="UP000054270"/>
    </source>
</evidence>
<dbReference type="GO" id="GO:0005886">
    <property type="term" value="C:plasma membrane"/>
    <property type="evidence" value="ECO:0007669"/>
    <property type="project" value="TreeGrafter"/>
</dbReference>
<evidence type="ECO:0000259" key="3">
    <source>
        <dbReference type="PROSITE" id="PS50186"/>
    </source>
</evidence>
<dbReference type="STRING" id="945553.A0A0D2NXV5"/>
<feature type="compositionally biased region" description="Low complexity" evidence="2">
    <location>
        <begin position="217"/>
        <end position="228"/>
    </location>
</feature>
<gene>
    <name evidence="6" type="ORF">HYPSUDRAFT_39764</name>
</gene>
<feature type="compositionally biased region" description="Low complexity" evidence="2">
    <location>
        <begin position="1009"/>
        <end position="1027"/>
    </location>
</feature>
<evidence type="ECO:0000259" key="4">
    <source>
        <dbReference type="PROSITE" id="PS50238"/>
    </source>
</evidence>
<dbReference type="GO" id="GO:0007264">
    <property type="term" value="P:small GTPase-mediated signal transduction"/>
    <property type="evidence" value="ECO:0007669"/>
    <property type="project" value="TreeGrafter"/>
</dbReference>
<feature type="compositionally biased region" description="Basic and acidic residues" evidence="2">
    <location>
        <begin position="239"/>
        <end position="258"/>
    </location>
</feature>
<feature type="domain" description="F-BAR" evidence="5">
    <location>
        <begin position="8"/>
        <end position="526"/>
    </location>
</feature>
<dbReference type="PROSITE" id="PS51741">
    <property type="entry name" value="F_BAR"/>
    <property type="match status" value="1"/>
</dbReference>
<dbReference type="SUPFAM" id="SSF46785">
    <property type="entry name" value="Winged helix' DNA-binding domain"/>
    <property type="match status" value="1"/>
</dbReference>
<dbReference type="SMART" id="SM00055">
    <property type="entry name" value="FCH"/>
    <property type="match status" value="1"/>
</dbReference>
<dbReference type="Gene3D" id="1.10.555.10">
    <property type="entry name" value="Rho GTPase activation protein"/>
    <property type="match status" value="1"/>
</dbReference>
<feature type="domain" description="DEP" evidence="3">
    <location>
        <begin position="309"/>
        <end position="389"/>
    </location>
</feature>
<dbReference type="GO" id="GO:0000935">
    <property type="term" value="C:division septum"/>
    <property type="evidence" value="ECO:0007669"/>
    <property type="project" value="TreeGrafter"/>
</dbReference>
<keyword evidence="7" id="KW-1185">Reference proteome</keyword>
<dbReference type="SUPFAM" id="SSF48350">
    <property type="entry name" value="GTPase activation domain, GAP"/>
    <property type="match status" value="1"/>
</dbReference>
<feature type="compositionally biased region" description="Basic and acidic residues" evidence="2">
    <location>
        <begin position="206"/>
        <end position="215"/>
    </location>
</feature>
<evidence type="ECO:0000259" key="5">
    <source>
        <dbReference type="PROSITE" id="PS51741"/>
    </source>
</evidence>
<name>A0A0D2NXV5_HYPSF</name>
<feature type="compositionally biased region" description="Basic and acidic residues" evidence="2">
    <location>
        <begin position="176"/>
        <end position="193"/>
    </location>
</feature>
<evidence type="ECO:0000256" key="1">
    <source>
        <dbReference type="PROSITE-ProRule" id="PRU01077"/>
    </source>
</evidence>
<dbReference type="GO" id="GO:0007010">
    <property type="term" value="P:cytoskeleton organization"/>
    <property type="evidence" value="ECO:0007669"/>
    <property type="project" value="TreeGrafter"/>
</dbReference>
<feature type="compositionally biased region" description="Pro residues" evidence="2">
    <location>
        <begin position="909"/>
        <end position="940"/>
    </location>
</feature>
<dbReference type="InterPro" id="IPR001060">
    <property type="entry name" value="FCH_dom"/>
</dbReference>